<dbReference type="PANTHER" id="PTHR41775:SF1">
    <property type="entry name" value="PEPTIDASE M6-LIKE DOMAIN-CONTAINING PROTEIN"/>
    <property type="match status" value="1"/>
</dbReference>
<reference evidence="3" key="1">
    <citation type="submission" date="2020-06" db="EMBL/GenBank/DDBJ databases">
        <title>WGS assembly of Ceratodon purpureus strain R40.</title>
        <authorList>
            <person name="Carey S.B."/>
            <person name="Jenkins J."/>
            <person name="Shu S."/>
            <person name="Lovell J.T."/>
            <person name="Sreedasyam A."/>
            <person name="Maumus F."/>
            <person name="Tiley G.P."/>
            <person name="Fernandez-Pozo N."/>
            <person name="Barry K."/>
            <person name="Chen C."/>
            <person name="Wang M."/>
            <person name="Lipzen A."/>
            <person name="Daum C."/>
            <person name="Saski C.A."/>
            <person name="Payton A.C."/>
            <person name="Mcbreen J.C."/>
            <person name="Conrad R.E."/>
            <person name="Kollar L.M."/>
            <person name="Olsson S."/>
            <person name="Huttunen S."/>
            <person name="Landis J.B."/>
            <person name="Wickett N.J."/>
            <person name="Johnson M.G."/>
            <person name="Rensing S.A."/>
            <person name="Grimwood J."/>
            <person name="Schmutz J."/>
            <person name="Mcdaniel S.F."/>
        </authorList>
    </citation>
    <scope>NUCLEOTIDE SEQUENCE</scope>
    <source>
        <strain evidence="3">R40</strain>
    </source>
</reference>
<protein>
    <recommendedName>
        <fullName evidence="2">Peptidase M6-like domain-containing protein</fullName>
    </recommendedName>
</protein>
<dbReference type="NCBIfam" id="TIGR03296">
    <property type="entry name" value="M6dom_TIGR03296"/>
    <property type="match status" value="1"/>
</dbReference>
<feature type="region of interest" description="Disordered" evidence="1">
    <location>
        <begin position="41"/>
        <end position="61"/>
    </location>
</feature>
<dbReference type="PANTHER" id="PTHR41775">
    <property type="entry name" value="SECRETED PROTEIN-RELATED"/>
    <property type="match status" value="1"/>
</dbReference>
<dbReference type="GO" id="GO:0006508">
    <property type="term" value="P:proteolysis"/>
    <property type="evidence" value="ECO:0007669"/>
    <property type="project" value="InterPro"/>
</dbReference>
<dbReference type="EMBL" id="CM026424">
    <property type="protein sequence ID" value="KAG0581413.1"/>
    <property type="molecule type" value="Genomic_DNA"/>
</dbReference>
<sequence>MAQKCSLTHGSKDLENESSVYHDAASAAPLVVHENEALVCDSASQPAPSKSSRRRHGMEDPCFVAPHPDLLKEMIDKFNELKDRASQELPILRNLLRLKEPRSLGLNDGLLHPNQSSPKRATLTGAINVIVVLVDFSDKQFTASTQTAAHYHDLWFGVGNNSVNDFYKEASNNKVEISGEVVGPYRLPHPITYYANGYYGIGNYSPNSRNMATDAANLAKGNVDFSKYDNDGDGTVETFVIIHAGEGAERTGNVNDIWSHKWAMSSYVQDDGVTLFPYLTVPADCKLGVCAHELGHLAFDWPDLYDADYSSAGIGNWCLMAAGSYNGNESNPSPPSAWCKVDQEWVSVNTISKSSQVSLEDVKTGHSVLKIHETGAPTTEYWLLENRHKVGRDADLPGDGLLVWHVDDALDDNDNEAVHYKVGLLQADGRKDLENNEDRGDDGDPFPGVADVRAISSSTTPSTIAYSSSATTAFALANISDPAATMTFNITM</sequence>
<dbReference type="EMBL" id="CM026424">
    <property type="protein sequence ID" value="KAG0581415.1"/>
    <property type="molecule type" value="Genomic_DNA"/>
</dbReference>
<evidence type="ECO:0000256" key="1">
    <source>
        <dbReference type="SAM" id="MobiDB-lite"/>
    </source>
</evidence>
<evidence type="ECO:0000259" key="2">
    <source>
        <dbReference type="Pfam" id="PF05547"/>
    </source>
</evidence>
<dbReference type="SUPFAM" id="SSF55486">
    <property type="entry name" value="Metalloproteases ('zincins'), catalytic domain"/>
    <property type="match status" value="1"/>
</dbReference>
<dbReference type="AlphaFoldDB" id="A0A8T0IEH7"/>
<evidence type="ECO:0000313" key="3">
    <source>
        <dbReference type="EMBL" id="KAG0581415.1"/>
    </source>
</evidence>
<gene>
    <name evidence="3" type="ORF">KC19_4G249700</name>
</gene>
<dbReference type="GO" id="GO:0008233">
    <property type="term" value="F:peptidase activity"/>
    <property type="evidence" value="ECO:0007669"/>
    <property type="project" value="InterPro"/>
</dbReference>
<dbReference type="InterPro" id="IPR008757">
    <property type="entry name" value="Peptidase_M6-like_domain"/>
</dbReference>
<evidence type="ECO:0000313" key="4">
    <source>
        <dbReference type="Proteomes" id="UP000822688"/>
    </source>
</evidence>
<organism evidence="3 4">
    <name type="scientific">Ceratodon purpureus</name>
    <name type="common">Fire moss</name>
    <name type="synonym">Dicranum purpureum</name>
    <dbReference type="NCBI Taxonomy" id="3225"/>
    <lineage>
        <taxon>Eukaryota</taxon>
        <taxon>Viridiplantae</taxon>
        <taxon>Streptophyta</taxon>
        <taxon>Embryophyta</taxon>
        <taxon>Bryophyta</taxon>
        <taxon>Bryophytina</taxon>
        <taxon>Bryopsida</taxon>
        <taxon>Dicranidae</taxon>
        <taxon>Pseudoditrichales</taxon>
        <taxon>Ditrichaceae</taxon>
        <taxon>Ceratodon</taxon>
    </lineage>
</organism>
<proteinExistence type="predicted"/>
<name>A0A8T0IEH7_CERPU</name>
<comment type="caution">
    <text evidence="3">The sequence shown here is derived from an EMBL/GenBank/DDBJ whole genome shotgun (WGS) entry which is preliminary data.</text>
</comment>
<keyword evidence="4" id="KW-1185">Reference proteome</keyword>
<dbReference type="Pfam" id="PF05547">
    <property type="entry name" value="Peptidase_M6"/>
    <property type="match status" value="1"/>
</dbReference>
<dbReference type="EMBL" id="CM026424">
    <property type="protein sequence ID" value="KAG0581414.1"/>
    <property type="molecule type" value="Genomic_DNA"/>
</dbReference>
<dbReference type="Proteomes" id="UP000822688">
    <property type="component" value="Chromosome 4"/>
</dbReference>
<feature type="domain" description="Peptidase M6-like" evidence="2">
    <location>
        <begin position="130"/>
        <end position="346"/>
    </location>
</feature>
<accession>A0A8T0IEH7</accession>